<dbReference type="InParanoid" id="A0A090CMJ3"/>
<evidence type="ECO:0000313" key="4">
    <source>
        <dbReference type="Proteomes" id="UP000001197"/>
    </source>
</evidence>
<dbReference type="EMBL" id="FO904938">
    <property type="protein sequence ID" value="CDP27269.1"/>
    <property type="molecule type" value="Genomic_DNA"/>
</dbReference>
<feature type="region of interest" description="Disordered" evidence="2">
    <location>
        <begin position="122"/>
        <end position="172"/>
    </location>
</feature>
<evidence type="ECO:0000256" key="2">
    <source>
        <dbReference type="SAM" id="MobiDB-lite"/>
    </source>
</evidence>
<organism evidence="3 4">
    <name type="scientific">Podospora anserina (strain S / ATCC MYA-4624 / DSM 980 / FGSC 10383)</name>
    <name type="common">Pleurage anserina</name>
    <dbReference type="NCBI Taxonomy" id="515849"/>
    <lineage>
        <taxon>Eukaryota</taxon>
        <taxon>Fungi</taxon>
        <taxon>Dikarya</taxon>
        <taxon>Ascomycota</taxon>
        <taxon>Pezizomycotina</taxon>
        <taxon>Sordariomycetes</taxon>
        <taxon>Sordariomycetidae</taxon>
        <taxon>Sordariales</taxon>
        <taxon>Podosporaceae</taxon>
        <taxon>Podospora</taxon>
        <taxon>Podospora anserina</taxon>
    </lineage>
</organism>
<evidence type="ECO:0000256" key="1">
    <source>
        <dbReference type="SAM" id="Coils"/>
    </source>
</evidence>
<feature type="compositionally biased region" description="Polar residues" evidence="2">
    <location>
        <begin position="123"/>
        <end position="138"/>
    </location>
</feature>
<keyword evidence="4" id="KW-1185">Reference proteome</keyword>
<sequence>MTSLWSMAARLQGCHCRACHRTTHTIARRSPPTRVTPLTTSAQAHGRRKVLASDVFTACYTAIMATAAVFDAGQKDRRRRELDEKIEEIKQSLAALAEANGHSLEIDQATGAPEPSEDLIEEATQQLSSSSTAESTVEPTPQPPRQAGRRRRPIPRPRTEQEKLAPPPPTTLRYVLNHICKTRMVTPYEKSHKLSRPATGSATLSVLSNALAEEEAMMKPLTPEPVTEIARMKTVAMVNSLVDRLIKVAYWRTEKEAPGTHPALNSPDSAQTMVKMLRSDGNPRYKDTFLDAEDAARQRARLNEANMKVISEFNPWRRERFVAKICFNILTCEVSPSIQNYNTLIWGFTNLGEHDLAQAVVDSFLNVSRFRPTQATLLCLLYHYRASRDILGFHTILRRFFGHDSRGMRLRRRVAITHFKRDRHQGINRLWWAVEGDVARIRGYYVQRVPLSQPIMEAIIEGLLDFERTLDAVQLTQACLNESWAPNADLFRRLCEIIVTHGDWVSAKALIQGRLAKLNQTTFLLLGSGDGKRPGLLNFSAARQFRRVLAMTKTLWIHDQNTAWLQAGAERLRHLETALWLLGVQSNLHFERYTTRRLESILRSARPLTADRIDLVSSVVDNIAKRHRSEAEFLKHLEIRETVNAMHRECELTRQWREQIEHGICEWLARKFRFGALRRAESYLNPAIPFTKRFRQAIRFGTPGTPEYEVAGIFREAQELEQEMKITLARALPRRYIEELKPRLTESGDMHWKNLAYTFSRYLYDFQDGMAAEEERARQAFELGFGTQLSRQVSLLLGYTA</sequence>
<protein>
    <submittedName>
        <fullName evidence="3">Uncharacterized protein</fullName>
    </submittedName>
</protein>
<keyword evidence="1" id="KW-0175">Coiled coil</keyword>
<dbReference type="AlphaFoldDB" id="A0A090CMJ3"/>
<evidence type="ECO:0000313" key="3">
    <source>
        <dbReference type="EMBL" id="CDP27269.1"/>
    </source>
</evidence>
<accession>A0A090CMJ3</accession>
<proteinExistence type="predicted"/>
<reference evidence="3 4" key="1">
    <citation type="journal article" date="2008" name="Genome Biol.">
        <title>The genome sequence of the model ascomycete fungus Podospora anserina.</title>
        <authorList>
            <person name="Espagne E."/>
            <person name="Lespinet O."/>
            <person name="Malagnac F."/>
            <person name="Da Silva C."/>
            <person name="Jaillon O."/>
            <person name="Porcel B.M."/>
            <person name="Couloux A."/>
            <person name="Aury J.-M."/>
            <person name="Segurens B."/>
            <person name="Poulain J."/>
            <person name="Anthouard V."/>
            <person name="Grossetete S."/>
            <person name="Khalili H."/>
            <person name="Coppin E."/>
            <person name="Dequard-Chablat M."/>
            <person name="Picard M."/>
            <person name="Contamine V."/>
            <person name="Arnaise S."/>
            <person name="Bourdais A."/>
            <person name="Berteaux-Lecellier V."/>
            <person name="Gautheret D."/>
            <person name="de Vries R.P."/>
            <person name="Battaglia E."/>
            <person name="Coutinho P.M."/>
            <person name="Danchin E.G.J."/>
            <person name="Henrissat B."/>
            <person name="El Khoury R."/>
            <person name="Sainsard-Chanet A."/>
            <person name="Boivin A."/>
            <person name="Pinan-Lucarre B."/>
            <person name="Sellem C.H."/>
            <person name="Debuchy R."/>
            <person name="Wincker P."/>
            <person name="Weissenbach J."/>
            <person name="Silar P."/>
        </authorList>
    </citation>
    <scope>NUCLEOTIDE SEQUENCE [LARGE SCALE GENOMIC DNA]</scope>
    <source>
        <strain evidence="4">S / ATCC MYA-4624 / DSM 980 / FGSC 10383</strain>
    </source>
</reference>
<feature type="coiled-coil region" evidence="1">
    <location>
        <begin position="72"/>
        <end position="99"/>
    </location>
</feature>
<reference evidence="4" key="2">
    <citation type="journal article" date="2014" name="Genetics">
        <title>Maintaining two mating types: Structure of the mating type locus and its role in heterokaryosis in Podospora anserina.</title>
        <authorList>
            <person name="Grognet P."/>
            <person name="Bidard F."/>
            <person name="Kuchly C."/>
            <person name="Tong L.C.H."/>
            <person name="Coppin E."/>
            <person name="Benkhali J.A."/>
            <person name="Couloux A."/>
            <person name="Wincker P."/>
            <person name="Debuchy R."/>
            <person name="Silar P."/>
        </authorList>
    </citation>
    <scope>GENOME REANNOTATION</scope>
    <source>
        <strain evidence="4">S / ATCC MYA-4624 / DSM 980 / FGSC 10383</strain>
    </source>
</reference>
<dbReference type="eggNOG" id="ENOG502SDIM">
    <property type="taxonomic scope" value="Eukaryota"/>
</dbReference>
<dbReference type="Proteomes" id="UP000001197">
    <property type="component" value="Chromosome 3"/>
</dbReference>
<name>A0A090CMJ3_PODAN</name>